<evidence type="ECO:0000313" key="3">
    <source>
        <dbReference type="EMBL" id="GFE82700.1"/>
    </source>
</evidence>
<dbReference type="Proteomes" id="UP000445000">
    <property type="component" value="Unassembled WGS sequence"/>
</dbReference>
<evidence type="ECO:0000256" key="1">
    <source>
        <dbReference type="SAM" id="Phobius"/>
    </source>
</evidence>
<keyword evidence="1" id="KW-0472">Membrane</keyword>
<name>A0A829YHJ3_9GAMM</name>
<proteinExistence type="predicted"/>
<comment type="caution">
    <text evidence="3">The sequence shown here is derived from an EMBL/GenBank/DDBJ whole genome shotgun (WGS) entry which is preliminary data.</text>
</comment>
<feature type="signal peptide" evidence="2">
    <location>
        <begin position="1"/>
        <end position="22"/>
    </location>
</feature>
<gene>
    <name evidence="3" type="ORF">GCM10011487_47000</name>
</gene>
<dbReference type="EMBL" id="BLJN01000005">
    <property type="protein sequence ID" value="GFE82700.1"/>
    <property type="molecule type" value="Genomic_DNA"/>
</dbReference>
<evidence type="ECO:0000313" key="4">
    <source>
        <dbReference type="Proteomes" id="UP000445000"/>
    </source>
</evidence>
<feature type="chain" id="PRO_5032377550" evidence="2">
    <location>
        <begin position="23"/>
        <end position="204"/>
    </location>
</feature>
<reference evidence="4" key="1">
    <citation type="submission" date="2020-01" db="EMBL/GenBank/DDBJ databases">
        <title>'Steroidobacter agaridevorans' sp. nov., agar-degrading bacteria isolated from rhizosphere soils.</title>
        <authorList>
            <person name="Ikenaga M."/>
            <person name="Kataoka M."/>
            <person name="Murouchi A."/>
            <person name="Katsuragi S."/>
            <person name="Sakai M."/>
        </authorList>
    </citation>
    <scope>NUCLEOTIDE SEQUENCE [LARGE SCALE GENOMIC DNA]</scope>
    <source>
        <strain evidence="4">YU21-B</strain>
    </source>
</reference>
<accession>A0A829YHJ3</accession>
<sequence length="204" mass="21951">MGIRSRVTFGALLALIATATLAQNPKDCAAVKFSDEVLERFPRAQEACQDVITRDGQDYAVINARLVDVRGNTMRVRFRHADGSMGPTQSVTPPRDFRVLINGTPTRVADLAPNQDLKAYVQVSRPVMALEPADSTQTLVIVPLVAEEAVAEDSERTRLAEADPEMPSTAGPAPLFAAFGLLFACAAVGLRALRAVRPNPAKKI</sequence>
<dbReference type="RefSeq" id="WP_161814362.1">
    <property type="nucleotide sequence ID" value="NZ_BLJN01000005.1"/>
</dbReference>
<keyword evidence="2" id="KW-0732">Signal</keyword>
<keyword evidence="1" id="KW-0812">Transmembrane</keyword>
<feature type="transmembrane region" description="Helical" evidence="1">
    <location>
        <begin position="173"/>
        <end position="193"/>
    </location>
</feature>
<keyword evidence="1" id="KW-1133">Transmembrane helix</keyword>
<protein>
    <submittedName>
        <fullName evidence="3">Uncharacterized protein</fullName>
    </submittedName>
</protein>
<evidence type="ECO:0000256" key="2">
    <source>
        <dbReference type="SAM" id="SignalP"/>
    </source>
</evidence>
<organism evidence="3 4">
    <name type="scientific">Steroidobacter agaridevorans</name>
    <dbReference type="NCBI Taxonomy" id="2695856"/>
    <lineage>
        <taxon>Bacteria</taxon>
        <taxon>Pseudomonadati</taxon>
        <taxon>Pseudomonadota</taxon>
        <taxon>Gammaproteobacteria</taxon>
        <taxon>Steroidobacterales</taxon>
        <taxon>Steroidobacteraceae</taxon>
        <taxon>Steroidobacter</taxon>
    </lineage>
</organism>
<keyword evidence="4" id="KW-1185">Reference proteome</keyword>
<dbReference type="AlphaFoldDB" id="A0A829YHJ3"/>